<dbReference type="InterPro" id="IPR029787">
    <property type="entry name" value="Nucleotide_cyclase"/>
</dbReference>
<dbReference type="AlphaFoldDB" id="Q310L5"/>
<dbReference type="GO" id="GO:0043709">
    <property type="term" value="P:cell adhesion involved in single-species biofilm formation"/>
    <property type="evidence" value="ECO:0007669"/>
    <property type="project" value="TreeGrafter"/>
</dbReference>
<gene>
    <name evidence="4" type="ordered locus">Dde_1834</name>
</gene>
<dbReference type="STRING" id="207559.Dde_1834"/>
<evidence type="ECO:0000313" key="4">
    <source>
        <dbReference type="EMBL" id="ABB38631.2"/>
    </source>
</evidence>
<dbReference type="Gene3D" id="3.30.70.270">
    <property type="match status" value="1"/>
</dbReference>
<dbReference type="EC" id="2.7.7.65" evidence="1"/>
<dbReference type="FunFam" id="3.30.70.270:FF:000001">
    <property type="entry name" value="Diguanylate cyclase domain protein"/>
    <property type="match status" value="1"/>
</dbReference>
<dbReference type="EMBL" id="CP000112">
    <property type="protein sequence ID" value="ABB38631.2"/>
    <property type="molecule type" value="Genomic_DNA"/>
</dbReference>
<dbReference type="SUPFAM" id="SSF55073">
    <property type="entry name" value="Nucleotide cyclase"/>
    <property type="match status" value="1"/>
</dbReference>
<dbReference type="Pfam" id="PF00990">
    <property type="entry name" value="GGDEF"/>
    <property type="match status" value="1"/>
</dbReference>
<dbReference type="InterPro" id="IPR000160">
    <property type="entry name" value="GGDEF_dom"/>
</dbReference>
<dbReference type="Gene3D" id="3.30.450.40">
    <property type="match status" value="1"/>
</dbReference>
<dbReference type="eggNOG" id="COG3706">
    <property type="taxonomic scope" value="Bacteria"/>
</dbReference>
<dbReference type="KEGG" id="dde:Dde_1834"/>
<dbReference type="GO" id="GO:0052621">
    <property type="term" value="F:diguanylate cyclase activity"/>
    <property type="evidence" value="ECO:0007669"/>
    <property type="project" value="UniProtKB-EC"/>
</dbReference>
<accession>Q310L5</accession>
<dbReference type="SUPFAM" id="SSF55781">
    <property type="entry name" value="GAF domain-like"/>
    <property type="match status" value="1"/>
</dbReference>
<dbReference type="InterPro" id="IPR043128">
    <property type="entry name" value="Rev_trsase/Diguanyl_cyclase"/>
</dbReference>
<dbReference type="GO" id="GO:0005886">
    <property type="term" value="C:plasma membrane"/>
    <property type="evidence" value="ECO:0007669"/>
    <property type="project" value="TreeGrafter"/>
</dbReference>
<comment type="catalytic activity">
    <reaction evidence="2">
        <text>2 GTP = 3',3'-c-di-GMP + 2 diphosphate</text>
        <dbReference type="Rhea" id="RHEA:24898"/>
        <dbReference type="ChEBI" id="CHEBI:33019"/>
        <dbReference type="ChEBI" id="CHEBI:37565"/>
        <dbReference type="ChEBI" id="CHEBI:58805"/>
        <dbReference type="EC" id="2.7.7.65"/>
    </reaction>
</comment>
<dbReference type="PANTHER" id="PTHR45138:SF9">
    <property type="entry name" value="DIGUANYLATE CYCLASE DGCM-RELATED"/>
    <property type="match status" value="1"/>
</dbReference>
<evidence type="ECO:0000259" key="3">
    <source>
        <dbReference type="PROSITE" id="PS50887"/>
    </source>
</evidence>
<dbReference type="NCBIfam" id="TIGR00254">
    <property type="entry name" value="GGDEF"/>
    <property type="match status" value="1"/>
</dbReference>
<dbReference type="CDD" id="cd01949">
    <property type="entry name" value="GGDEF"/>
    <property type="match status" value="1"/>
</dbReference>
<dbReference type="RefSeq" id="WP_011367758.1">
    <property type="nucleotide sequence ID" value="NC_007519.1"/>
</dbReference>
<dbReference type="InterPro" id="IPR050469">
    <property type="entry name" value="Diguanylate_Cyclase"/>
</dbReference>
<evidence type="ECO:0000313" key="5">
    <source>
        <dbReference type="Proteomes" id="UP000002710"/>
    </source>
</evidence>
<dbReference type="PROSITE" id="PS50887">
    <property type="entry name" value="GGDEF"/>
    <property type="match status" value="1"/>
</dbReference>
<evidence type="ECO:0000256" key="2">
    <source>
        <dbReference type="ARBA" id="ARBA00034247"/>
    </source>
</evidence>
<evidence type="ECO:0000256" key="1">
    <source>
        <dbReference type="ARBA" id="ARBA00012528"/>
    </source>
</evidence>
<feature type="domain" description="GGDEF" evidence="3">
    <location>
        <begin position="343"/>
        <end position="477"/>
    </location>
</feature>
<dbReference type="SMART" id="SM00267">
    <property type="entry name" value="GGDEF"/>
    <property type="match status" value="1"/>
</dbReference>
<reference evidence="4 5" key="1">
    <citation type="journal article" date="2011" name="J. Bacteriol.">
        <title>Complete genome sequence and updated annotation of Desulfovibrio alaskensis G20.</title>
        <authorList>
            <person name="Hauser L.J."/>
            <person name="Land M.L."/>
            <person name="Brown S.D."/>
            <person name="Larimer F."/>
            <person name="Keller K.L."/>
            <person name="Rapp-Giles B.J."/>
            <person name="Price M.N."/>
            <person name="Lin M."/>
            <person name="Bruce D.C."/>
            <person name="Detter J.C."/>
            <person name="Tapia R."/>
            <person name="Han C.S."/>
            <person name="Goodwin L.A."/>
            <person name="Cheng J.F."/>
            <person name="Pitluck S."/>
            <person name="Copeland A."/>
            <person name="Lucas S."/>
            <person name="Nolan M."/>
            <person name="Lapidus A.L."/>
            <person name="Palumbo A.V."/>
            <person name="Wall J.D."/>
        </authorList>
    </citation>
    <scope>NUCLEOTIDE SEQUENCE [LARGE SCALE GENOMIC DNA]</scope>
    <source>
        <strain evidence="5">ATCC BAA 1058 / DSM 17464 / G20</strain>
    </source>
</reference>
<organism evidence="4 5">
    <name type="scientific">Oleidesulfovibrio alaskensis (strain ATCC BAA-1058 / DSM 17464 / G20)</name>
    <name type="common">Desulfovibrio alaskensis</name>
    <dbReference type="NCBI Taxonomy" id="207559"/>
    <lineage>
        <taxon>Bacteria</taxon>
        <taxon>Pseudomonadati</taxon>
        <taxon>Thermodesulfobacteriota</taxon>
        <taxon>Desulfovibrionia</taxon>
        <taxon>Desulfovibrionales</taxon>
        <taxon>Desulfovibrionaceae</taxon>
        <taxon>Oleidesulfovibrio</taxon>
    </lineage>
</organism>
<dbReference type="HOGENOM" id="CLU_000445_11_24_7"/>
<keyword evidence="5" id="KW-1185">Reference proteome</keyword>
<dbReference type="InterPro" id="IPR029016">
    <property type="entry name" value="GAF-like_dom_sf"/>
</dbReference>
<dbReference type="Proteomes" id="UP000002710">
    <property type="component" value="Chromosome"/>
</dbReference>
<protein>
    <recommendedName>
        <fullName evidence="1">diguanylate cyclase</fullName>
        <ecNumber evidence="1">2.7.7.65</ecNumber>
    </recommendedName>
</protein>
<dbReference type="PANTHER" id="PTHR45138">
    <property type="entry name" value="REGULATORY COMPONENTS OF SENSORY TRANSDUCTION SYSTEM"/>
    <property type="match status" value="1"/>
</dbReference>
<sequence>MKRKNPLVMWGIALETEAAAFLEQAACSGCVLHNWDGRMPDNSALESDEPVLVWVSQRGWDAVSALPDEEMQFLHLVPRVLLLQQDVSPEYVERALDAGFTDILKAPFSEPRVREVFLRAAEMQNLYDDIIRMTREICLEREVLARKNDILEFIVTFLSRATESLDPVEILSNAREDLSMLLPLRALHAALWHPQQKDSLEAEVFLGVGEHTQAGLEWSQMLLKAAAKLSGVPVSGYTVEQLGQGGAEDAPAPGKVILLPLKMRDETLGCLALLTEDDCQLGKDQVQVLHSAMRHLALAVKNALLFREMRLQADHDGLTQLHNRRHFDTRLREELDRHGRYSMPLTLMMLDIDYFKQINDRFGHQAGDAVLRELASVLRETIRTTDYCARYGGEEFVAILPHTDEQQARVLAERLRKNIESRVFRHHGKTIQATVSIGLTGFKPGALTPRDELVREADAALYLAKANGRNVVCTFAGSCNEKVKKAQ</sequence>
<proteinExistence type="predicted"/>
<name>Q310L5_OLEA2</name>
<dbReference type="GO" id="GO:1902201">
    <property type="term" value="P:negative regulation of bacterial-type flagellum-dependent cell motility"/>
    <property type="evidence" value="ECO:0007669"/>
    <property type="project" value="TreeGrafter"/>
</dbReference>